<comment type="similarity">
    <text evidence="6">Belongs to the insect chemoreceptor superfamily. Gustatory receptor (GR) family.</text>
</comment>
<keyword evidence="4 6" id="KW-1133">Transmembrane helix</keyword>
<feature type="transmembrane region" description="Helical" evidence="6">
    <location>
        <begin position="68"/>
        <end position="87"/>
    </location>
</feature>
<keyword evidence="5 6" id="KW-0472">Membrane</keyword>
<comment type="subcellular location">
    <subcellularLocation>
        <location evidence="1 6">Cell membrane</location>
        <topology evidence="1 6">Multi-pass membrane protein</topology>
    </subcellularLocation>
</comment>
<comment type="caution">
    <text evidence="6">Lacks conserved residue(s) required for the propagation of feature annotation.</text>
</comment>
<comment type="function">
    <text evidence="6">Gustatory receptor which mediates acceptance or avoidance behavior, depending on its substrates.</text>
</comment>
<keyword evidence="2 6" id="KW-1003">Cell membrane</keyword>
<proteinExistence type="inferred from homology"/>
<evidence type="ECO:0000256" key="3">
    <source>
        <dbReference type="ARBA" id="ARBA00022692"/>
    </source>
</evidence>
<feature type="transmembrane region" description="Helical" evidence="6">
    <location>
        <begin position="211"/>
        <end position="234"/>
    </location>
</feature>
<evidence type="ECO:0000256" key="5">
    <source>
        <dbReference type="ARBA" id="ARBA00023136"/>
    </source>
</evidence>
<keyword evidence="6" id="KW-0807">Transducer</keyword>
<evidence type="ECO:0000256" key="4">
    <source>
        <dbReference type="ARBA" id="ARBA00022989"/>
    </source>
</evidence>
<dbReference type="EMBL" id="OC317877">
    <property type="protein sequence ID" value="CAD7399518.1"/>
    <property type="molecule type" value="Genomic_DNA"/>
</dbReference>
<reference evidence="7" key="1">
    <citation type="submission" date="2020-11" db="EMBL/GenBank/DDBJ databases">
        <authorList>
            <person name="Tran Van P."/>
        </authorList>
    </citation>
    <scope>NUCLEOTIDE SEQUENCE</scope>
</reference>
<dbReference type="Pfam" id="PF08395">
    <property type="entry name" value="7tm_7"/>
    <property type="match status" value="1"/>
</dbReference>
<keyword evidence="6" id="KW-0675">Receptor</keyword>
<protein>
    <recommendedName>
        <fullName evidence="6">Gustatory receptor</fullName>
    </recommendedName>
</protein>
<keyword evidence="3 6" id="KW-0812">Transmembrane</keyword>
<evidence type="ECO:0000313" key="7">
    <source>
        <dbReference type="EMBL" id="CAD7399518.1"/>
    </source>
</evidence>
<feature type="transmembrane region" description="Helical" evidence="6">
    <location>
        <begin position="166"/>
        <end position="191"/>
    </location>
</feature>
<sequence length="526" mass="58801">MNFDETHYALARIRSRVRQWTECHTLCRSLGSRIGVPWLFGLHPLSCEQGSAKPPHTNCHFSLSYPKLIYSCVLAVLLSVGSGLFCYKVWMKETRRLNGGATGDSFSLPKIADSIIVRLSCIAQAVEGSIILVAGIYHSRKLSTTLTRLSGQDTKLGLSPGCHRRAYIMSCCSLPILAAILTFFYCCTNYLSREDWPDGMVPTTVHVSYLAFSITKALPYVFCTQYALVCQVYVQRFRCVRKLLQKVIEEHTQAYNRKRTMKFTSKTQDQSRLSDQLDHVRRLHSSVSRSVRMYNSCVNPQLLVCFVGQLYATVRNSFLIVRSLVLSHQYTTASPGVHVFNTVYALSHLATVLVMFTRPRFEPRSPRPSAVELNTTSALANYATEAGQTANSVSEDLENWPLSYLKTEEREQIQIFLNKLHTSPAHLTASGVFVVGAGLLAPVDSRQCHDVLPGGCDSSNLLIMTMRAATPPRIKILHTLDVDRIVETRYTSNQKYSPLNSVGGNGGSQREINDLISSPYEVFGVF</sequence>
<dbReference type="InterPro" id="IPR013604">
    <property type="entry name" value="7TM_chemorcpt"/>
</dbReference>
<dbReference type="GO" id="GO:0050909">
    <property type="term" value="P:sensory perception of taste"/>
    <property type="evidence" value="ECO:0007669"/>
    <property type="project" value="InterPro"/>
</dbReference>
<name>A0A7R9GWQ0_TIMCR</name>
<dbReference type="GO" id="GO:0005886">
    <property type="term" value="C:plasma membrane"/>
    <property type="evidence" value="ECO:0007669"/>
    <property type="project" value="UniProtKB-SubCell"/>
</dbReference>
<organism evidence="7">
    <name type="scientific">Timema cristinae</name>
    <name type="common">Walking stick</name>
    <dbReference type="NCBI Taxonomy" id="61476"/>
    <lineage>
        <taxon>Eukaryota</taxon>
        <taxon>Metazoa</taxon>
        <taxon>Ecdysozoa</taxon>
        <taxon>Arthropoda</taxon>
        <taxon>Hexapoda</taxon>
        <taxon>Insecta</taxon>
        <taxon>Pterygota</taxon>
        <taxon>Neoptera</taxon>
        <taxon>Polyneoptera</taxon>
        <taxon>Phasmatodea</taxon>
        <taxon>Timematodea</taxon>
        <taxon>Timematoidea</taxon>
        <taxon>Timematidae</taxon>
        <taxon>Timema</taxon>
    </lineage>
</organism>
<dbReference type="AlphaFoldDB" id="A0A7R9GWQ0"/>
<accession>A0A7R9GWQ0</accession>
<evidence type="ECO:0000256" key="2">
    <source>
        <dbReference type="ARBA" id="ARBA00022475"/>
    </source>
</evidence>
<gene>
    <name evidence="7" type="ORF">TCEB3V08_LOCUS5063</name>
</gene>
<dbReference type="GO" id="GO:0007165">
    <property type="term" value="P:signal transduction"/>
    <property type="evidence" value="ECO:0007669"/>
    <property type="project" value="UniProtKB-KW"/>
</dbReference>
<evidence type="ECO:0000256" key="6">
    <source>
        <dbReference type="RuleBase" id="RU363108"/>
    </source>
</evidence>
<evidence type="ECO:0000256" key="1">
    <source>
        <dbReference type="ARBA" id="ARBA00004651"/>
    </source>
</evidence>